<name>A0ABS9M586_9FIRM</name>
<dbReference type="EMBL" id="JAKNJB010000002">
    <property type="protein sequence ID" value="MCG4525700.1"/>
    <property type="molecule type" value="Genomic_DNA"/>
</dbReference>
<comment type="caution">
    <text evidence="1">The sequence shown here is derived from an EMBL/GenBank/DDBJ whole genome shotgun (WGS) entry which is preliminary data.</text>
</comment>
<evidence type="ECO:0000313" key="1">
    <source>
        <dbReference type="EMBL" id="MCG4525700.1"/>
    </source>
</evidence>
<dbReference type="Proteomes" id="UP001200313">
    <property type="component" value="Unassembled WGS sequence"/>
</dbReference>
<dbReference type="Gene3D" id="1.10.1220.10">
    <property type="entry name" value="Met repressor-like"/>
    <property type="match status" value="1"/>
</dbReference>
<gene>
    <name evidence="1" type="ORF">L0P79_01225</name>
</gene>
<organism evidence="1 2">
    <name type="scientific">Intestinimonas massiliensis</name>
    <name type="common">ex Afouda et al. 2020</name>
    <dbReference type="NCBI Taxonomy" id="1673721"/>
    <lineage>
        <taxon>Bacteria</taxon>
        <taxon>Bacillati</taxon>
        <taxon>Bacillota</taxon>
        <taxon>Clostridia</taxon>
        <taxon>Eubacteriales</taxon>
        <taxon>Intestinimonas</taxon>
    </lineage>
</organism>
<dbReference type="SUPFAM" id="SSF47598">
    <property type="entry name" value="Ribbon-helix-helix"/>
    <property type="match status" value="1"/>
</dbReference>
<sequence length="58" mass="6884">MEERKHLSIRMDAELHDKLKYIAQYDGRSMSRQILHLITTCVRTFEQEHGPIQTEDPS</sequence>
<reference evidence="1 2" key="1">
    <citation type="submission" date="2022-01" db="EMBL/GenBank/DDBJ databases">
        <title>Collection of gut derived symbiotic bacterial strains cultured from healthy donors.</title>
        <authorList>
            <person name="Lin H."/>
            <person name="Kohout C."/>
            <person name="Waligurski E."/>
            <person name="Pamer E.G."/>
        </authorList>
    </citation>
    <scope>NUCLEOTIDE SEQUENCE [LARGE SCALE GENOMIC DNA]</scope>
    <source>
        <strain evidence="1 2">DFI.3.7</strain>
    </source>
</reference>
<proteinExistence type="predicted"/>
<dbReference type="InterPro" id="IPR010985">
    <property type="entry name" value="Ribbon_hlx_hlx"/>
</dbReference>
<evidence type="ECO:0008006" key="3">
    <source>
        <dbReference type="Google" id="ProtNLM"/>
    </source>
</evidence>
<dbReference type="InterPro" id="IPR013321">
    <property type="entry name" value="Arc_rbn_hlx_hlx"/>
</dbReference>
<protein>
    <recommendedName>
        <fullName evidence="3">Arc family DNA-binding protein</fullName>
    </recommendedName>
</protein>
<keyword evidence="2" id="KW-1185">Reference proteome</keyword>
<accession>A0ABS9M586</accession>
<evidence type="ECO:0000313" key="2">
    <source>
        <dbReference type="Proteomes" id="UP001200313"/>
    </source>
</evidence>
<dbReference type="RefSeq" id="WP_195892286.1">
    <property type="nucleotide sequence ID" value="NZ_JAKNJB010000002.1"/>
</dbReference>